<organism evidence="1 2">
    <name type="scientific">Vibrio cholerae</name>
    <dbReference type="NCBI Taxonomy" id="666"/>
    <lineage>
        <taxon>Bacteria</taxon>
        <taxon>Pseudomonadati</taxon>
        <taxon>Pseudomonadota</taxon>
        <taxon>Gammaproteobacteria</taxon>
        <taxon>Vibrionales</taxon>
        <taxon>Vibrionaceae</taxon>
        <taxon>Vibrio</taxon>
    </lineage>
</organism>
<evidence type="ECO:0000313" key="2">
    <source>
        <dbReference type="Proteomes" id="UP000041770"/>
    </source>
</evidence>
<reference evidence="1 2" key="1">
    <citation type="submission" date="2015-07" db="EMBL/GenBank/DDBJ databases">
        <authorList>
            <consortium name="Pathogen Informatics"/>
        </authorList>
    </citation>
    <scope>NUCLEOTIDE SEQUENCE [LARGE SCALE GENOMIC DNA]</scope>
    <source>
        <strain evidence="1 2">A316</strain>
    </source>
</reference>
<dbReference type="EMBL" id="CWQY01000023">
    <property type="protein sequence ID" value="CSD03763.1"/>
    <property type="molecule type" value="Genomic_DNA"/>
</dbReference>
<accession>A0A656AAC4</accession>
<proteinExistence type="predicted"/>
<sequence>MYGFVTAHNRIDRASLNTLGAADTHVFMNKGDHFDFVVQIVGGVLHFDTHQICKFFNGRLATRRAFVNRITISNGFGVRATSGVAALATLGLWQDSIYLVHDRVGFYLKANRSKAEYGSKHGGQCRQRNNSDDYGTHYSFTNPVKPIKAKDIKPAVIIAMDAPLKGAGTSATWIRSRIEANKMSTSEKPTAAPKP</sequence>
<name>A0A656AAC4_VIBCL</name>
<protein>
    <submittedName>
        <fullName evidence="1">Uncharacterized protein</fullName>
    </submittedName>
</protein>
<dbReference type="AlphaFoldDB" id="A0A656AAC4"/>
<dbReference type="Proteomes" id="UP000041770">
    <property type="component" value="Unassembled WGS sequence"/>
</dbReference>
<gene>
    <name evidence="1" type="ORF">ERS013200_02976</name>
</gene>
<evidence type="ECO:0000313" key="1">
    <source>
        <dbReference type="EMBL" id="CSD03763.1"/>
    </source>
</evidence>